<keyword evidence="2" id="KW-1185">Reference proteome</keyword>
<dbReference type="AlphaFoldDB" id="A0A448WVW2"/>
<proteinExistence type="predicted"/>
<reference evidence="1" key="1">
    <citation type="submission" date="2018-11" db="EMBL/GenBank/DDBJ databases">
        <authorList>
            <consortium name="Pathogen Informatics"/>
        </authorList>
    </citation>
    <scope>NUCLEOTIDE SEQUENCE</scope>
</reference>
<comment type="caution">
    <text evidence="1">The sequence shown here is derived from an EMBL/GenBank/DDBJ whole genome shotgun (WGS) entry which is preliminary data.</text>
</comment>
<evidence type="ECO:0000313" key="1">
    <source>
        <dbReference type="EMBL" id="VEL21521.1"/>
    </source>
</evidence>
<protein>
    <submittedName>
        <fullName evidence="1">Uncharacterized protein</fullName>
    </submittedName>
</protein>
<sequence>MINAKDREAYLYRHGEFDYKFTAFFVALFVPNRISHHSYPPKYAPFWLVRMFKIIRVTASPHMCRILLLILDESYRVNPTARWRAIPYIWCYGCRHDYPLCPKRAPLGCVNQIVLSGTWKRDVLLHLSGRCA</sequence>
<dbReference type="EMBL" id="CAAALY010051760">
    <property type="protein sequence ID" value="VEL21521.1"/>
    <property type="molecule type" value="Genomic_DNA"/>
</dbReference>
<organism evidence="1 2">
    <name type="scientific">Protopolystoma xenopodis</name>
    <dbReference type="NCBI Taxonomy" id="117903"/>
    <lineage>
        <taxon>Eukaryota</taxon>
        <taxon>Metazoa</taxon>
        <taxon>Spiralia</taxon>
        <taxon>Lophotrochozoa</taxon>
        <taxon>Platyhelminthes</taxon>
        <taxon>Monogenea</taxon>
        <taxon>Polyopisthocotylea</taxon>
        <taxon>Polystomatidea</taxon>
        <taxon>Polystomatidae</taxon>
        <taxon>Protopolystoma</taxon>
    </lineage>
</organism>
<name>A0A448WVW2_9PLAT</name>
<evidence type="ECO:0000313" key="2">
    <source>
        <dbReference type="Proteomes" id="UP000784294"/>
    </source>
</evidence>
<gene>
    <name evidence="1" type="ORF">PXEA_LOCUS14961</name>
</gene>
<accession>A0A448WVW2</accession>
<dbReference type="Proteomes" id="UP000784294">
    <property type="component" value="Unassembled WGS sequence"/>
</dbReference>